<dbReference type="RefSeq" id="XP_009783595.1">
    <property type="nucleotide sequence ID" value="XM_009785293.1"/>
</dbReference>
<sequence length="169" mass="18954">MSSAIPQLENWVRGQWEARNHGPGKNVPMRPPSGNEENLPHTSAPKQKKERKRRKASSSTKLDEQKPKKRRTCRGNVIPLTMDSVLKLQDETEEGEQEEENEDDSRLIAHARARTGARKASKLVEVDTAQPRPDEVEEETSDQVPEPKGTEDVLPRGKKAIEEAMDAGT</sequence>
<dbReference type="AlphaFoldDB" id="A0A1U7XAW6"/>
<gene>
    <name evidence="3" type="primary">LOC104232171</name>
</gene>
<feature type="compositionally biased region" description="Acidic residues" evidence="1">
    <location>
        <begin position="91"/>
        <end position="103"/>
    </location>
</feature>
<proteinExistence type="predicted"/>
<evidence type="ECO:0000313" key="3">
    <source>
        <dbReference type="RefSeq" id="XP_009783595.1"/>
    </source>
</evidence>
<organism evidence="2 3">
    <name type="scientific">Nicotiana sylvestris</name>
    <name type="common">Wood tobacco</name>
    <name type="synonym">South American tobacco</name>
    <dbReference type="NCBI Taxonomy" id="4096"/>
    <lineage>
        <taxon>Eukaryota</taxon>
        <taxon>Viridiplantae</taxon>
        <taxon>Streptophyta</taxon>
        <taxon>Embryophyta</taxon>
        <taxon>Tracheophyta</taxon>
        <taxon>Spermatophyta</taxon>
        <taxon>Magnoliopsida</taxon>
        <taxon>eudicotyledons</taxon>
        <taxon>Gunneridae</taxon>
        <taxon>Pentapetalae</taxon>
        <taxon>asterids</taxon>
        <taxon>lamiids</taxon>
        <taxon>Solanales</taxon>
        <taxon>Solanaceae</taxon>
        <taxon>Nicotianoideae</taxon>
        <taxon>Nicotianeae</taxon>
        <taxon>Nicotiana</taxon>
    </lineage>
</organism>
<feature type="compositionally biased region" description="Basic residues" evidence="1">
    <location>
        <begin position="109"/>
        <end position="121"/>
    </location>
</feature>
<reference evidence="2" key="1">
    <citation type="journal article" date="2013" name="Genome Biol.">
        <title>Reference genomes and transcriptomes of Nicotiana sylvestris and Nicotiana tomentosiformis.</title>
        <authorList>
            <person name="Sierro N."/>
            <person name="Battey J.N."/>
            <person name="Ouadi S."/>
            <person name="Bovet L."/>
            <person name="Goepfert S."/>
            <person name="Bakaher N."/>
            <person name="Peitsch M.C."/>
            <person name="Ivanov N.V."/>
        </authorList>
    </citation>
    <scope>NUCLEOTIDE SEQUENCE [LARGE SCALE GENOMIC DNA]</scope>
</reference>
<evidence type="ECO:0000313" key="2">
    <source>
        <dbReference type="Proteomes" id="UP000189701"/>
    </source>
</evidence>
<feature type="compositionally biased region" description="Basic and acidic residues" evidence="1">
    <location>
        <begin position="148"/>
        <end position="162"/>
    </location>
</feature>
<name>A0A1U7XAW6_NICSY</name>
<protein>
    <submittedName>
        <fullName evidence="3">Uncharacterized protein LOC104232171</fullName>
    </submittedName>
</protein>
<dbReference type="Proteomes" id="UP000189701">
    <property type="component" value="Unplaced"/>
</dbReference>
<evidence type="ECO:0000256" key="1">
    <source>
        <dbReference type="SAM" id="MobiDB-lite"/>
    </source>
</evidence>
<reference evidence="3" key="2">
    <citation type="submission" date="2025-08" db="UniProtKB">
        <authorList>
            <consortium name="RefSeq"/>
        </authorList>
    </citation>
    <scope>IDENTIFICATION</scope>
    <source>
        <tissue evidence="3">Leaf</tissue>
    </source>
</reference>
<keyword evidence="2" id="KW-1185">Reference proteome</keyword>
<feature type="compositionally biased region" description="Basic residues" evidence="1">
    <location>
        <begin position="46"/>
        <end position="56"/>
    </location>
</feature>
<feature type="region of interest" description="Disordered" evidence="1">
    <location>
        <begin position="1"/>
        <end position="169"/>
    </location>
</feature>
<accession>A0A1U7XAW6</accession>